<evidence type="ECO:0000313" key="2">
    <source>
        <dbReference type="Proteomes" id="UP000182427"/>
    </source>
</evidence>
<name>A0A1G7G1V6_9BACT</name>
<organism evidence="1 2">
    <name type="scientific">Terriglobus roseus</name>
    <dbReference type="NCBI Taxonomy" id="392734"/>
    <lineage>
        <taxon>Bacteria</taxon>
        <taxon>Pseudomonadati</taxon>
        <taxon>Acidobacteriota</taxon>
        <taxon>Terriglobia</taxon>
        <taxon>Terriglobales</taxon>
        <taxon>Acidobacteriaceae</taxon>
        <taxon>Terriglobus</taxon>
    </lineage>
</organism>
<gene>
    <name evidence="1" type="ORF">SAMN05444167_0525</name>
</gene>
<keyword evidence="2" id="KW-1185">Reference proteome</keyword>
<dbReference type="EMBL" id="LT629690">
    <property type="protein sequence ID" value="SDE82111.1"/>
    <property type="molecule type" value="Genomic_DNA"/>
</dbReference>
<dbReference type="AlphaFoldDB" id="A0A1G7G1V6"/>
<evidence type="ECO:0000313" key="1">
    <source>
        <dbReference type="EMBL" id="SDE82111.1"/>
    </source>
</evidence>
<dbReference type="Proteomes" id="UP000182427">
    <property type="component" value="Chromosome I"/>
</dbReference>
<proteinExistence type="predicted"/>
<protein>
    <submittedName>
        <fullName evidence="1">Uncharacterized protein</fullName>
    </submittedName>
</protein>
<sequence length="171" mass="18836">MIARRTIVLPLLLLPLLSIESNAQLRHKPSKAKTLDYLSTKAGLGPWDIWKTQPLRNRLIALLGSEQFQTLQMNMDPADPLKTSNGVMSSGGNRAHLGGEEEGVLLLDLNDDVIEVLILNRGGVVRAWAEHNSSVPIPPTIRERLNQWPQAALHQALASLNHQADPISNPK</sequence>
<reference evidence="1 2" key="1">
    <citation type="submission" date="2016-10" db="EMBL/GenBank/DDBJ databases">
        <authorList>
            <person name="de Groot N.N."/>
        </authorList>
    </citation>
    <scope>NUCLEOTIDE SEQUENCE [LARGE SCALE GENOMIC DNA]</scope>
    <source>
        <strain evidence="1 2">GAS232</strain>
    </source>
</reference>
<accession>A0A1G7G1V6</accession>